<comment type="caution">
    <text evidence="12">The sequence shown here is derived from an EMBL/GenBank/DDBJ whole genome shotgun (WGS) entry which is preliminary data.</text>
</comment>
<protein>
    <submittedName>
        <fullName evidence="12">Insulinase family protein</fullName>
    </submittedName>
</protein>
<dbReference type="RefSeq" id="WP_154382119.1">
    <property type="nucleotide sequence ID" value="NZ_WKJJ01000034.1"/>
</dbReference>
<feature type="domain" description="Peptidase M16 N-terminal" evidence="10">
    <location>
        <begin position="53"/>
        <end position="172"/>
    </location>
</feature>
<dbReference type="PANTHER" id="PTHR43690:SF34">
    <property type="entry name" value="ZINC PROTEASE PQQL-LIKE"/>
    <property type="match status" value="1"/>
</dbReference>
<keyword evidence="6" id="KW-0862">Zinc</keyword>
<evidence type="ECO:0000259" key="11">
    <source>
        <dbReference type="Pfam" id="PF05193"/>
    </source>
</evidence>
<evidence type="ECO:0000256" key="2">
    <source>
        <dbReference type="ARBA" id="ARBA00007261"/>
    </source>
</evidence>
<keyword evidence="4" id="KW-0479">Metal-binding</keyword>
<comment type="similarity">
    <text evidence="2 8">Belongs to the peptidase M16 family.</text>
</comment>
<reference evidence="12 13" key="1">
    <citation type="submission" date="2019-11" db="EMBL/GenBank/DDBJ databases">
        <title>Novel species isolated from a subtropical stream in China.</title>
        <authorList>
            <person name="Lu H."/>
        </authorList>
    </citation>
    <scope>NUCLEOTIDE SEQUENCE [LARGE SCALE GENOMIC DNA]</scope>
    <source>
        <strain evidence="12 13">FT92W</strain>
    </source>
</reference>
<evidence type="ECO:0000256" key="1">
    <source>
        <dbReference type="ARBA" id="ARBA00001947"/>
    </source>
</evidence>
<keyword evidence="3" id="KW-0645">Protease</keyword>
<evidence type="ECO:0000256" key="8">
    <source>
        <dbReference type="RuleBase" id="RU004447"/>
    </source>
</evidence>
<evidence type="ECO:0000259" key="10">
    <source>
        <dbReference type="Pfam" id="PF00675"/>
    </source>
</evidence>
<dbReference type="InterPro" id="IPR001431">
    <property type="entry name" value="Pept_M16_Zn_BS"/>
</dbReference>
<dbReference type="Gene3D" id="3.30.830.10">
    <property type="entry name" value="Metalloenzyme, LuxS/M16 peptidase-like"/>
    <property type="match status" value="4"/>
</dbReference>
<dbReference type="EMBL" id="WKJJ01000034">
    <property type="protein sequence ID" value="MRV76526.1"/>
    <property type="molecule type" value="Genomic_DNA"/>
</dbReference>
<dbReference type="SUPFAM" id="SSF63411">
    <property type="entry name" value="LuxS/MPP-like metallohydrolase"/>
    <property type="match status" value="4"/>
</dbReference>
<accession>A0A7X2IUU0</accession>
<keyword evidence="13" id="KW-1185">Reference proteome</keyword>
<evidence type="ECO:0000256" key="4">
    <source>
        <dbReference type="ARBA" id="ARBA00022723"/>
    </source>
</evidence>
<feature type="domain" description="Peptidase M16 C-terminal" evidence="11">
    <location>
        <begin position="209"/>
        <end position="390"/>
    </location>
</feature>
<dbReference type="PANTHER" id="PTHR43690">
    <property type="entry name" value="NARDILYSIN"/>
    <property type="match status" value="1"/>
</dbReference>
<dbReference type="AlphaFoldDB" id="A0A7X2IUU0"/>
<name>A0A7X2IUU0_9BURK</name>
<keyword evidence="9" id="KW-0732">Signal</keyword>
<evidence type="ECO:0000256" key="7">
    <source>
        <dbReference type="ARBA" id="ARBA00023049"/>
    </source>
</evidence>
<evidence type="ECO:0000313" key="13">
    <source>
        <dbReference type="Proteomes" id="UP000446768"/>
    </source>
</evidence>
<dbReference type="InterPro" id="IPR011249">
    <property type="entry name" value="Metalloenz_LuxS/M16"/>
</dbReference>
<dbReference type="GO" id="GO:0006508">
    <property type="term" value="P:proteolysis"/>
    <property type="evidence" value="ECO:0007669"/>
    <property type="project" value="UniProtKB-KW"/>
</dbReference>
<dbReference type="InterPro" id="IPR050626">
    <property type="entry name" value="Peptidase_M16"/>
</dbReference>
<dbReference type="InterPro" id="IPR011765">
    <property type="entry name" value="Pept_M16_N"/>
</dbReference>
<evidence type="ECO:0000256" key="9">
    <source>
        <dbReference type="SAM" id="SignalP"/>
    </source>
</evidence>
<organism evidence="12 13">
    <name type="scientific">Pseudoduganella rivuli</name>
    <dbReference type="NCBI Taxonomy" id="2666085"/>
    <lineage>
        <taxon>Bacteria</taxon>
        <taxon>Pseudomonadati</taxon>
        <taxon>Pseudomonadota</taxon>
        <taxon>Betaproteobacteria</taxon>
        <taxon>Burkholderiales</taxon>
        <taxon>Oxalobacteraceae</taxon>
        <taxon>Telluria group</taxon>
        <taxon>Pseudoduganella</taxon>
    </lineage>
</organism>
<dbReference type="Pfam" id="PF05193">
    <property type="entry name" value="Peptidase_M16_C"/>
    <property type="match status" value="2"/>
</dbReference>
<keyword evidence="7" id="KW-0482">Metalloprotease</keyword>
<feature type="domain" description="Peptidase M16 C-terminal" evidence="11">
    <location>
        <begin position="699"/>
        <end position="867"/>
    </location>
</feature>
<dbReference type="GO" id="GO:0004222">
    <property type="term" value="F:metalloendopeptidase activity"/>
    <property type="evidence" value="ECO:0007669"/>
    <property type="project" value="InterPro"/>
</dbReference>
<proteinExistence type="inferred from homology"/>
<feature type="chain" id="PRO_5030787200" evidence="9">
    <location>
        <begin position="24"/>
        <end position="942"/>
    </location>
</feature>
<sequence length="942" mass="103828">MKNVPLRIIAAAAMLACTLTGQAAINMNETVPSAPDVKTGKLANGLTYYIKQNGKPEKRLELRLVVRAGSVLEDEDQLGLAHFVEHMAFNGTTHFKRNELISYLQSIGVKFGNDLNAYTAFDETVYMLPIPTDKKENVETGFQVLEDWAHGIKFEDEAIDSERNIVLEELRARGGVEKRMLQATLPKLLNGSRYADRLPIGKEDILKNFKYDAAKRFYRDWYRPDLMAVVAVGDIDPAEAEKLIQRHFGHLKNPAQPRARLVTEIPPRAQSESLVVTDKEASANAVAIRYTIRKDRTRKTFADYREDLYESMIGFMLAQRVQELTQQAEPPFIGGQAGMSPVLTGYRTFSALAVLGKGGAKPAIDALVQEVERARRFGFSAQELDRTKKTIMRFVERAYQERDKTDSGQHVNGLVGSFLTGRAIDPGIVNGYAYAQELVPAATLEEINALAAKMLPSHEQKLVIYQGNDKAEPPAPKETELLALADAAEERAVVKREEKVLATKLMEPPAKPGTIVTEIVDKPLGTTELRLSNGVRVVLKPTDFKNDQVLMAGFRPGGQSLYGAGDMFNARYASNIVSSMGVKFAPTDLQKMLAGKTVSSSSWVGALGEGLRGGSGSADVETMLQLAHLSFTQPRRDEALYQSFIGKQRDLARTSMSNPDVVFSDVTIATLYNNDPRVARPARVEDFDHIQLDRAMAIYRERFASARDFTFVLVGSFDLATVKPLVATYLGSLPVTDAPVAYKDIGVRPVKGVVKKDVYKGAENKSVVTLTFTGEAPYSEEASLSQSALAEILNIKVNEVLREKLGLIYSGHVGASLNKMPYGHYSMSVNLPCAPENTGKVADAMLGLIRTIQQQGPEAADLAKVKENWSVNNRRALRENGYWLNHLDGAYANGLDPAKILTFEQRAAAVTPADVQAAAKRYFDFDNYVQMVLYPEAKQAAN</sequence>
<comment type="cofactor">
    <cofactor evidence="1">
        <name>Zn(2+)</name>
        <dbReference type="ChEBI" id="CHEBI:29105"/>
    </cofactor>
</comment>
<dbReference type="Pfam" id="PF00675">
    <property type="entry name" value="Peptidase_M16"/>
    <property type="match status" value="1"/>
</dbReference>
<evidence type="ECO:0000256" key="3">
    <source>
        <dbReference type="ARBA" id="ARBA00022670"/>
    </source>
</evidence>
<dbReference type="InterPro" id="IPR007863">
    <property type="entry name" value="Peptidase_M16_C"/>
</dbReference>
<evidence type="ECO:0000313" key="12">
    <source>
        <dbReference type="EMBL" id="MRV76526.1"/>
    </source>
</evidence>
<evidence type="ECO:0000256" key="6">
    <source>
        <dbReference type="ARBA" id="ARBA00022833"/>
    </source>
</evidence>
<evidence type="ECO:0000256" key="5">
    <source>
        <dbReference type="ARBA" id="ARBA00022801"/>
    </source>
</evidence>
<gene>
    <name evidence="12" type="ORF">GJ700_32925</name>
</gene>
<keyword evidence="5" id="KW-0378">Hydrolase</keyword>
<dbReference type="Proteomes" id="UP000446768">
    <property type="component" value="Unassembled WGS sequence"/>
</dbReference>
<feature type="signal peptide" evidence="9">
    <location>
        <begin position="1"/>
        <end position="23"/>
    </location>
</feature>
<dbReference type="PROSITE" id="PS00143">
    <property type="entry name" value="INSULINASE"/>
    <property type="match status" value="1"/>
</dbReference>
<dbReference type="GO" id="GO:0046872">
    <property type="term" value="F:metal ion binding"/>
    <property type="evidence" value="ECO:0007669"/>
    <property type="project" value="UniProtKB-KW"/>
</dbReference>